<reference evidence="2 3" key="1">
    <citation type="submission" date="2021-04" db="EMBL/GenBank/DDBJ databases">
        <title>Genome analysis of Polyangium sp.</title>
        <authorList>
            <person name="Li Y."/>
            <person name="Wang J."/>
        </authorList>
    </citation>
    <scope>NUCLEOTIDE SEQUENCE [LARGE SCALE GENOMIC DNA]</scope>
    <source>
        <strain evidence="2 3">SDU14</strain>
    </source>
</reference>
<dbReference type="EMBL" id="JAGTJJ010000082">
    <property type="protein sequence ID" value="MDC3988739.1"/>
    <property type="molecule type" value="Genomic_DNA"/>
</dbReference>
<evidence type="ECO:0000313" key="3">
    <source>
        <dbReference type="Proteomes" id="UP001151081"/>
    </source>
</evidence>
<dbReference type="RefSeq" id="WP_272428143.1">
    <property type="nucleotide sequence ID" value="NZ_JAGTJJ010000082.1"/>
</dbReference>
<comment type="caution">
    <text evidence="2">The sequence shown here is derived from an EMBL/GenBank/DDBJ whole genome shotgun (WGS) entry which is preliminary data.</text>
</comment>
<dbReference type="GO" id="GO:0006974">
    <property type="term" value="P:DNA damage response"/>
    <property type="evidence" value="ECO:0007669"/>
    <property type="project" value="TreeGrafter"/>
</dbReference>
<dbReference type="Pfam" id="PF04402">
    <property type="entry name" value="SIMPL"/>
    <property type="match status" value="1"/>
</dbReference>
<name>A0A9X3XE73_9BACT</name>
<evidence type="ECO:0000256" key="1">
    <source>
        <dbReference type="SAM" id="SignalP"/>
    </source>
</evidence>
<dbReference type="AlphaFoldDB" id="A0A9X3XE73"/>
<feature type="signal peptide" evidence="1">
    <location>
        <begin position="1"/>
        <end position="25"/>
    </location>
</feature>
<keyword evidence="3" id="KW-1185">Reference proteome</keyword>
<dbReference type="Gene3D" id="3.30.110.170">
    <property type="entry name" value="Protein of unknown function (DUF541), domain 1"/>
    <property type="match status" value="1"/>
</dbReference>
<dbReference type="InterPro" id="IPR052022">
    <property type="entry name" value="26kDa_periplasmic_antigen"/>
</dbReference>
<dbReference type="Proteomes" id="UP001151081">
    <property type="component" value="Unassembled WGS sequence"/>
</dbReference>
<proteinExistence type="predicted"/>
<keyword evidence="1" id="KW-0732">Signal</keyword>
<feature type="chain" id="PRO_5040873739" evidence="1">
    <location>
        <begin position="26"/>
        <end position="250"/>
    </location>
</feature>
<accession>A0A9X3XE73</accession>
<organism evidence="2 3">
    <name type="scientific">Polyangium jinanense</name>
    <dbReference type="NCBI Taxonomy" id="2829994"/>
    <lineage>
        <taxon>Bacteria</taxon>
        <taxon>Pseudomonadati</taxon>
        <taxon>Myxococcota</taxon>
        <taxon>Polyangia</taxon>
        <taxon>Polyangiales</taxon>
        <taxon>Polyangiaceae</taxon>
        <taxon>Polyangium</taxon>
    </lineage>
</organism>
<gene>
    <name evidence="2" type="ORF">KEG57_50200</name>
</gene>
<protein>
    <submittedName>
        <fullName evidence="2">SIMPL domain-containing protein</fullName>
    </submittedName>
</protein>
<dbReference type="PANTHER" id="PTHR34387">
    <property type="entry name" value="SLR1258 PROTEIN"/>
    <property type="match status" value="1"/>
</dbReference>
<dbReference type="InterPro" id="IPR007497">
    <property type="entry name" value="SIMPL/DUF541"/>
</dbReference>
<dbReference type="Gene3D" id="3.30.70.2970">
    <property type="entry name" value="Protein of unknown function (DUF541), domain 2"/>
    <property type="match status" value="1"/>
</dbReference>
<evidence type="ECO:0000313" key="2">
    <source>
        <dbReference type="EMBL" id="MDC3988739.1"/>
    </source>
</evidence>
<dbReference type="PANTHER" id="PTHR34387:SF1">
    <property type="entry name" value="PERIPLASMIC IMMUNOGENIC PROTEIN"/>
    <property type="match status" value="1"/>
</dbReference>
<sequence>MKRIPLLAALAVGAALFASSPGASSAEAELPVNKAATAGLRTISVSGDAEVNVAPDEAFARLGVDTRDAQLLVAKRQNDERVARVLSLVGSLGIDAKDVRTDYISLTPLYEDGYERTNVVGYAAHTTITVTLRDMRKIERLLIGALEAGANRVDGVDFVTTELKKHRDEARALAVKAAQDKARALAAKLGQRIGQPLVVAEAAVPPAWAGQQLAQVAVTEPGEPDLGVGSIVPGHVTVRAKILVTFQLLR</sequence>